<keyword evidence="2" id="KW-0472">Membrane</keyword>
<evidence type="ECO:0000313" key="4">
    <source>
        <dbReference type="EMBL" id="MBB6553583.1"/>
    </source>
</evidence>
<gene>
    <name evidence="4" type="ORF">HD593_008378</name>
</gene>
<reference evidence="4 5" key="1">
    <citation type="submission" date="2020-08" db="EMBL/GenBank/DDBJ databases">
        <title>Sequencing the genomes of 1000 actinobacteria strains.</title>
        <authorList>
            <person name="Klenk H.-P."/>
        </authorList>
    </citation>
    <scope>NUCLEOTIDE SEQUENCE [LARGE SCALE GENOMIC DNA]</scope>
    <source>
        <strain evidence="4 5">DSM 43768</strain>
    </source>
</reference>
<dbReference type="Pfam" id="PF14342">
    <property type="entry name" value="DUF4396"/>
    <property type="match status" value="1"/>
</dbReference>
<dbReference type="Proteomes" id="UP000565579">
    <property type="component" value="Unassembled WGS sequence"/>
</dbReference>
<evidence type="ECO:0000313" key="5">
    <source>
        <dbReference type="Proteomes" id="UP000565579"/>
    </source>
</evidence>
<evidence type="ECO:0000259" key="3">
    <source>
        <dbReference type="Pfam" id="PF14342"/>
    </source>
</evidence>
<keyword evidence="5" id="KW-1185">Reference proteome</keyword>
<evidence type="ECO:0000256" key="2">
    <source>
        <dbReference type="SAM" id="Phobius"/>
    </source>
</evidence>
<feature type="transmembrane region" description="Helical" evidence="2">
    <location>
        <begin position="143"/>
        <end position="163"/>
    </location>
</feature>
<name>A0A7X0P1K0_9ACTN</name>
<feature type="transmembrane region" description="Helical" evidence="2">
    <location>
        <begin position="51"/>
        <end position="71"/>
    </location>
</feature>
<protein>
    <recommendedName>
        <fullName evidence="3">DUF4396 domain-containing protein</fullName>
    </recommendedName>
</protein>
<sequence>MDHSGHHHPSPGSTSHSEHGHAHHAAEHSGHETSANPTATWGMAAQATLHCLTGCAIGEVLGMVIGAWAGLSNVATIVLAVALAFVFGYALTMRGVLRAGVDFRSALKVALAADTISIAVMEILDNGVMLIVPGAMDAGLASWLFWVALAGALLVAFVLTTPVNKWLISRGKGHAVIHQYHQGH</sequence>
<dbReference type="InterPro" id="IPR025509">
    <property type="entry name" value="DUF4396"/>
</dbReference>
<feature type="transmembrane region" description="Helical" evidence="2">
    <location>
        <begin position="77"/>
        <end position="97"/>
    </location>
</feature>
<keyword evidence="2" id="KW-1133">Transmembrane helix</keyword>
<feature type="region of interest" description="Disordered" evidence="1">
    <location>
        <begin position="1"/>
        <end position="37"/>
    </location>
</feature>
<feature type="domain" description="DUF4396" evidence="3">
    <location>
        <begin position="40"/>
        <end position="173"/>
    </location>
</feature>
<dbReference type="EMBL" id="JACHMI010000001">
    <property type="protein sequence ID" value="MBB6553583.1"/>
    <property type="molecule type" value="Genomic_DNA"/>
</dbReference>
<comment type="caution">
    <text evidence="4">The sequence shown here is derived from an EMBL/GenBank/DDBJ whole genome shotgun (WGS) entry which is preliminary data.</text>
</comment>
<dbReference type="RefSeq" id="WP_185107861.1">
    <property type="nucleotide sequence ID" value="NZ_JACHMI010000001.1"/>
</dbReference>
<proteinExistence type="predicted"/>
<accession>A0A7X0P1K0</accession>
<keyword evidence="2" id="KW-0812">Transmembrane</keyword>
<feature type="transmembrane region" description="Helical" evidence="2">
    <location>
        <begin position="109"/>
        <end position="131"/>
    </location>
</feature>
<evidence type="ECO:0000256" key="1">
    <source>
        <dbReference type="SAM" id="MobiDB-lite"/>
    </source>
</evidence>
<dbReference type="AlphaFoldDB" id="A0A7X0P1K0"/>
<organism evidence="4 5">
    <name type="scientific">Nonomuraea rubra</name>
    <dbReference type="NCBI Taxonomy" id="46180"/>
    <lineage>
        <taxon>Bacteria</taxon>
        <taxon>Bacillati</taxon>
        <taxon>Actinomycetota</taxon>
        <taxon>Actinomycetes</taxon>
        <taxon>Streptosporangiales</taxon>
        <taxon>Streptosporangiaceae</taxon>
        <taxon>Nonomuraea</taxon>
    </lineage>
</organism>
<feature type="compositionally biased region" description="Basic and acidic residues" evidence="1">
    <location>
        <begin position="16"/>
        <end position="31"/>
    </location>
</feature>